<name>A0AAU9B4A0_LYSEN</name>
<dbReference type="Gene3D" id="3.30.300.30">
    <property type="match status" value="1"/>
</dbReference>
<dbReference type="Gene3D" id="3.30.559.30">
    <property type="entry name" value="Nonribosomal peptide synthetase, condensation domain"/>
    <property type="match status" value="2"/>
</dbReference>
<dbReference type="Gene3D" id="3.30.559.10">
    <property type="entry name" value="Chloramphenicol acetyltransferase-like domain"/>
    <property type="match status" value="2"/>
</dbReference>
<reference evidence="6 7" key="1">
    <citation type="journal article" date="2017" name="DNA Res.">
        <title>Complete genome sequence and expression profile of the commercial lytic enzyme producer Lysobacter enzymogenes M497-1.</title>
        <authorList>
            <person name="Takami H."/>
            <person name="Toyoda A."/>
            <person name="Uchiyama I."/>
            <person name="Itoh T."/>
            <person name="Takaki Y."/>
            <person name="Arai W."/>
            <person name="Nishi S."/>
            <person name="Kawai M."/>
            <person name="Shinya K."/>
            <person name="Ikeda H."/>
        </authorList>
    </citation>
    <scope>NUCLEOTIDE SEQUENCE [LARGE SCALE GENOMIC DNA]</scope>
    <source>
        <strain evidence="6 7">M497-1</strain>
    </source>
</reference>
<dbReference type="PANTHER" id="PTHR45527">
    <property type="entry name" value="NONRIBOSOMAL PEPTIDE SYNTHETASE"/>
    <property type="match status" value="1"/>
</dbReference>
<sequence>MNVVEGIIERALQAQVALYLKDGKLAYTAAGDGLSDALRAEIGAHKTQIIEYLSALSAHAGDRDGGWTLERAPRDGARPLSSQQRQIWLAQKINEQGQYNIANAFEFRGPLDRALLARTLAYVLERHEILRTVYVADAAGEVSQRVLDAAAFALDGADLSALDADAQRADVAARVAAEQARPFDLGRDFPIRAACYYCSPTRAVVSIVIHHIASDGWSQELLVQEIGAVYQALSQGRAPALTPLPLQYGDYAYSQHKALAEGRFERERGYWLEQLADVPAEPTLPTDFDRPKVFVSSGAALESRLDAEQTGRLSALAKRHNLTLFMLLESTLALLIARWSGREDVVVGSPIAGRELAQTHGMIGLFVNLLPLRAHCPARGSLEQYLLDSKARLLQAFAMQSLPLGVTMEALGVEQTMGHTPLFQAVFNLQTVADGSLGLGEIELAPLPQAPLIKYDLEVVALQGADGLSLSWKYADRLFAAATIEKLAQAYRAVLIQIGAGEAADLADLAFGDLSARAGDAGAVAADERERACAIVQAHFPEARIAWVRQGGATAPRNVVHLLPPSLLAGDELSQRQAAAAAQLQDELGAAWRPGAWSLVGEDCLSASGKLDKKKLPAIAFALETPIQREVAAVWREMLECGEIGLTDDFFDLGGNSIKAMRATSKLSQVCSVEMQIRDIFEHTVLADYAAQVEARASSTRPAIGQRPHGERMALSFSQERLWFIDQLNGGSPEYNMPALFQLEGRFDLDLAERALRRVLERHEVLRTVYAGDEAGAAQRVLEQFDFRVERVDLRALGEAQAREELARRVHADIARPFDLAHDLMVRASWFSLAASDSGAERGVLLFNVHHIACDGWSQDLLVNEFVVAYRQLDGESAGDAAPPPALPELSIQYGDYAHWQRQWLGSGQFDRQLDYWLRQLEDVPATHQLRLDRPRPQVKAYVGDSLIGGVDQATTQALDALAKRFQLTPFMLTHAALALVLARNGNSDDIVVGTPVANRHQAQTEHLIGFFINTLVLRLRTGHANLADYLREVRQVHLDAQTHQDVPFELLVDRLNIARSAQHAPLFQIMLTSDADYGLKRGDERALLELPGAHIRTYPFEGSGVKFDLEVHTRWTAEGAAISWTYDRDIFDRDSVERLDRQLTQTLSALAALAADADAAAQTALGELGQPMADERRQVLYDFNATKTAYPRDALAHQLFEAQARRTPQAIALAYEDRRLSYAELDALSNRLARHLAGLGVGPDARVALCVDRGIEMVVGVLGVLKAGGAYVPVDPAYPSDRLAYVLADCAPQAVLTQAALRERLPALQTPVIALDEAMRDAAGDEPALDAPEVAGLSPSNLAYLIYTSGSTGQPKGVMVEHGGLANYLHWACDYYAGNRRIDAIVSTPLAFDATVTSLYLPLLLGGTATLLHSGLEAVELEQQLLAAREPQLVKITPSHLTAIGQDLPDEGCPPHLFVVGGEALPAMTVARWRRVSPRARIVNEYGPTETVVGCSVYDAADLAAAHAGVPIGRPIGNARIYLLDEAGRPVPVGAVGELNIGGAGVARGYWNRAELSAQRFITDPFSDEPQARMYRSGDLGRWLPDGNIEFLGRNDFQAKIRGFRIEPGEVEAALLRCAGVKDAAVLVREDAPGDARLIAYVVPAADAGGESAAQALGEELARTLPAYMLPAAIVALERLPLTANGKLDRRALPAPQARPAKPPTAPRSDSERMLLGVWQSLLPNAAVGCDDDFFALGGNSLLLARLHSKIKAECGVSIPLGTLFSHRNIAAQAAIIESFLAVSRAEDALDEDVVEEEL</sequence>
<dbReference type="Gene3D" id="1.10.1200.10">
    <property type="entry name" value="ACP-like"/>
    <property type="match status" value="2"/>
</dbReference>
<dbReference type="Gene3D" id="2.30.38.10">
    <property type="entry name" value="Luciferase, Domain 3"/>
    <property type="match status" value="1"/>
</dbReference>
<evidence type="ECO:0000256" key="3">
    <source>
        <dbReference type="ARBA" id="ARBA00022553"/>
    </source>
</evidence>
<accession>A0AAU9B4A0</accession>
<dbReference type="InterPro" id="IPR023213">
    <property type="entry name" value="CAT-like_dom_sf"/>
</dbReference>
<dbReference type="SUPFAM" id="SSF47336">
    <property type="entry name" value="ACP-like"/>
    <property type="match status" value="2"/>
</dbReference>
<evidence type="ECO:0000313" key="7">
    <source>
        <dbReference type="Proteomes" id="UP000218824"/>
    </source>
</evidence>
<organism evidence="6 7">
    <name type="scientific">Lysobacter enzymogenes</name>
    <dbReference type="NCBI Taxonomy" id="69"/>
    <lineage>
        <taxon>Bacteria</taxon>
        <taxon>Pseudomonadati</taxon>
        <taxon>Pseudomonadota</taxon>
        <taxon>Gammaproteobacteria</taxon>
        <taxon>Lysobacterales</taxon>
        <taxon>Lysobacteraceae</taxon>
        <taxon>Lysobacter</taxon>
    </lineage>
</organism>
<dbReference type="PROSITE" id="PS00455">
    <property type="entry name" value="AMP_BINDING"/>
    <property type="match status" value="1"/>
</dbReference>
<evidence type="ECO:0000256" key="2">
    <source>
        <dbReference type="ARBA" id="ARBA00022450"/>
    </source>
</evidence>
<evidence type="ECO:0000259" key="5">
    <source>
        <dbReference type="PROSITE" id="PS50075"/>
    </source>
</evidence>
<dbReference type="KEGG" id="lem:LEN_4035"/>
<dbReference type="FunFam" id="3.30.300.30:FF:000010">
    <property type="entry name" value="Enterobactin synthetase component F"/>
    <property type="match status" value="1"/>
</dbReference>
<dbReference type="InterPro" id="IPR025110">
    <property type="entry name" value="AMP-bd_C"/>
</dbReference>
<dbReference type="FunFam" id="2.30.38.10:FF:000001">
    <property type="entry name" value="Non-ribosomal peptide synthetase PvdI"/>
    <property type="match status" value="1"/>
</dbReference>
<feature type="domain" description="Carrier" evidence="5">
    <location>
        <begin position="622"/>
        <end position="697"/>
    </location>
</feature>
<dbReference type="Pfam" id="PF00668">
    <property type="entry name" value="Condensation"/>
    <property type="match status" value="2"/>
</dbReference>
<comment type="cofactor">
    <cofactor evidence="1">
        <name>pantetheine 4'-phosphate</name>
        <dbReference type="ChEBI" id="CHEBI:47942"/>
    </cofactor>
</comment>
<dbReference type="InterPro" id="IPR045851">
    <property type="entry name" value="AMP-bd_C_sf"/>
</dbReference>
<dbReference type="SUPFAM" id="SSF52777">
    <property type="entry name" value="CoA-dependent acyltransferases"/>
    <property type="match status" value="4"/>
</dbReference>
<proteinExistence type="predicted"/>
<dbReference type="FunFam" id="3.40.50.12780:FF:000012">
    <property type="entry name" value="Non-ribosomal peptide synthetase"/>
    <property type="match status" value="1"/>
</dbReference>
<dbReference type="GO" id="GO:0031177">
    <property type="term" value="F:phosphopantetheine binding"/>
    <property type="evidence" value="ECO:0007669"/>
    <property type="project" value="InterPro"/>
</dbReference>
<dbReference type="NCBIfam" id="TIGR01733">
    <property type="entry name" value="AA-adenyl-dom"/>
    <property type="match status" value="1"/>
</dbReference>
<dbReference type="InterPro" id="IPR006162">
    <property type="entry name" value="Ppantetheine_attach_site"/>
</dbReference>
<dbReference type="Pfam" id="PF18563">
    <property type="entry name" value="TubC_N"/>
    <property type="match status" value="1"/>
</dbReference>
<dbReference type="Pfam" id="PF13193">
    <property type="entry name" value="AMP-binding_C"/>
    <property type="match status" value="1"/>
</dbReference>
<dbReference type="InterPro" id="IPR036736">
    <property type="entry name" value="ACP-like_sf"/>
</dbReference>
<dbReference type="PANTHER" id="PTHR45527:SF1">
    <property type="entry name" value="FATTY ACID SYNTHASE"/>
    <property type="match status" value="1"/>
</dbReference>
<dbReference type="GO" id="GO:0044550">
    <property type="term" value="P:secondary metabolite biosynthetic process"/>
    <property type="evidence" value="ECO:0007669"/>
    <property type="project" value="UniProtKB-ARBA"/>
</dbReference>
<dbReference type="InterPro" id="IPR020806">
    <property type="entry name" value="PKS_PP-bd"/>
</dbReference>
<dbReference type="Pfam" id="PF00501">
    <property type="entry name" value="AMP-binding"/>
    <property type="match status" value="1"/>
</dbReference>
<dbReference type="SUPFAM" id="SSF56801">
    <property type="entry name" value="Acetyl-CoA synthetase-like"/>
    <property type="match status" value="2"/>
</dbReference>
<dbReference type="InterPro" id="IPR009081">
    <property type="entry name" value="PP-bd_ACP"/>
</dbReference>
<evidence type="ECO:0000313" key="6">
    <source>
        <dbReference type="EMBL" id="BAV99522.1"/>
    </source>
</evidence>
<feature type="region of interest" description="Disordered" evidence="4">
    <location>
        <begin position="1692"/>
        <end position="1711"/>
    </location>
</feature>
<dbReference type="Gene3D" id="1.10.10.1830">
    <property type="entry name" value="Non-ribosomal peptide synthase, adenylation domain"/>
    <property type="match status" value="1"/>
</dbReference>
<dbReference type="EMBL" id="AP014940">
    <property type="protein sequence ID" value="BAV99522.1"/>
    <property type="molecule type" value="Genomic_DNA"/>
</dbReference>
<dbReference type="SMART" id="SM00823">
    <property type="entry name" value="PKS_PP"/>
    <property type="match status" value="2"/>
</dbReference>
<dbReference type="PROSITE" id="PS00012">
    <property type="entry name" value="PHOSPHOPANTETHEINE"/>
    <property type="match status" value="1"/>
</dbReference>
<dbReference type="InterPro" id="IPR041464">
    <property type="entry name" value="TubC_N"/>
</dbReference>
<keyword evidence="2" id="KW-0596">Phosphopantetheine</keyword>
<dbReference type="Gene3D" id="3.40.50.980">
    <property type="match status" value="2"/>
</dbReference>
<dbReference type="GeneID" id="83065824"/>
<dbReference type="GO" id="GO:0043041">
    <property type="term" value="P:amino acid activation for nonribosomal peptide biosynthetic process"/>
    <property type="evidence" value="ECO:0007669"/>
    <property type="project" value="TreeGrafter"/>
</dbReference>
<dbReference type="FunFam" id="3.40.50.980:FF:000001">
    <property type="entry name" value="Non-ribosomal peptide synthetase"/>
    <property type="match status" value="1"/>
</dbReference>
<dbReference type="CDD" id="cd05930">
    <property type="entry name" value="A_NRPS"/>
    <property type="match status" value="1"/>
</dbReference>
<dbReference type="CDD" id="cd19531">
    <property type="entry name" value="LCL_NRPS-like"/>
    <property type="match status" value="2"/>
</dbReference>
<dbReference type="InterPro" id="IPR000873">
    <property type="entry name" value="AMP-dep_synth/lig_dom"/>
</dbReference>
<keyword evidence="3" id="KW-0597">Phosphoprotein</keyword>
<dbReference type="RefSeq" id="WP_145960172.1">
    <property type="nucleotide sequence ID" value="NZ_AP014940.1"/>
</dbReference>
<feature type="domain" description="Carrier" evidence="5">
    <location>
        <begin position="1707"/>
        <end position="1782"/>
    </location>
</feature>
<gene>
    <name evidence="6" type="ORF">LEN_4035</name>
</gene>
<dbReference type="Proteomes" id="UP000218824">
    <property type="component" value="Chromosome"/>
</dbReference>
<dbReference type="InterPro" id="IPR044894">
    <property type="entry name" value="TubC_N_sf"/>
</dbReference>
<dbReference type="GO" id="GO:0003824">
    <property type="term" value="F:catalytic activity"/>
    <property type="evidence" value="ECO:0007669"/>
    <property type="project" value="InterPro"/>
</dbReference>
<dbReference type="InterPro" id="IPR001242">
    <property type="entry name" value="Condensation_dom"/>
</dbReference>
<dbReference type="InterPro" id="IPR020845">
    <property type="entry name" value="AMP-binding_CS"/>
</dbReference>
<dbReference type="PROSITE" id="PS50075">
    <property type="entry name" value="CARRIER"/>
    <property type="match status" value="2"/>
</dbReference>
<protein>
    <submittedName>
        <fullName evidence="6">Non-ribosomal peptide synthetase</fullName>
    </submittedName>
</protein>
<evidence type="ECO:0000256" key="4">
    <source>
        <dbReference type="SAM" id="MobiDB-lite"/>
    </source>
</evidence>
<dbReference type="Pfam" id="PF00550">
    <property type="entry name" value="PP-binding"/>
    <property type="match status" value="2"/>
</dbReference>
<dbReference type="InterPro" id="IPR010071">
    <property type="entry name" value="AA_adenyl_dom"/>
</dbReference>
<dbReference type="GO" id="GO:0005737">
    <property type="term" value="C:cytoplasm"/>
    <property type="evidence" value="ECO:0007669"/>
    <property type="project" value="TreeGrafter"/>
</dbReference>
<evidence type="ECO:0000256" key="1">
    <source>
        <dbReference type="ARBA" id="ARBA00001957"/>
    </source>
</evidence>